<evidence type="ECO:0000256" key="2">
    <source>
        <dbReference type="ARBA" id="ARBA00009773"/>
    </source>
</evidence>
<keyword evidence="5 8" id="KW-0812">Transmembrane</keyword>
<sequence>MRIRSSDLIEPLAAIMAVGALIWLGLMIMAPFLASVIWAAILVYTTWKPYQYLVRLCRGSRFTAALLFITALLTFLVLPLLLAGFEFASQAGSLIKTVSLQFQLGWPDLPAWVSTFPYLGEWINGFWIKLGQGDPALLERIRGLSGPVASGLLRFGGIVGGGFLLLALSLIVAFFFYLHGERAAAWLKGMMWRIAGEKAESLLQVAAGTIRGVVYGFLGTALVQGVLAWFSFFISGVPNSLTLGFASCFLSILPGGPGLIGLPAAAWLYYQGHTGWAVFLALWMIFVVGTADNVVKPLFIGKESDLPFILILFGVLGGALSFGLLGVFLGPTLLAVCYALLGSWVKGSAKAGQC</sequence>
<name>A0A377Q1C2_9NEIS</name>
<reference evidence="9 11" key="1">
    <citation type="submission" date="2018-06" db="EMBL/GenBank/DDBJ databases">
        <authorList>
            <consortium name="Pathogen Informatics"/>
            <person name="Doyle S."/>
        </authorList>
    </citation>
    <scope>NUCLEOTIDE SEQUENCE [LARGE SCALE GENOMIC DNA]</scope>
    <source>
        <strain evidence="9 11">NCTC11159</strain>
    </source>
</reference>
<dbReference type="PANTHER" id="PTHR21716">
    <property type="entry name" value="TRANSMEMBRANE PROTEIN"/>
    <property type="match status" value="1"/>
</dbReference>
<dbReference type="Pfam" id="PF01594">
    <property type="entry name" value="AI-2E_transport"/>
    <property type="match status" value="1"/>
</dbReference>
<dbReference type="RefSeq" id="WP_115225498.1">
    <property type="nucleotide sequence ID" value="NZ_CAWOLO010000029.1"/>
</dbReference>
<evidence type="ECO:0000256" key="1">
    <source>
        <dbReference type="ARBA" id="ARBA00004651"/>
    </source>
</evidence>
<dbReference type="OrthoDB" id="106838at2"/>
<feature type="transmembrane region" description="Helical" evidence="8">
    <location>
        <begin position="276"/>
        <end position="296"/>
    </location>
</feature>
<proteinExistence type="inferred from homology"/>
<evidence type="ECO:0000256" key="4">
    <source>
        <dbReference type="ARBA" id="ARBA00022475"/>
    </source>
</evidence>
<evidence type="ECO:0000256" key="8">
    <source>
        <dbReference type="SAM" id="Phobius"/>
    </source>
</evidence>
<evidence type="ECO:0000256" key="3">
    <source>
        <dbReference type="ARBA" id="ARBA00022448"/>
    </source>
</evidence>
<feature type="transmembrane region" description="Helical" evidence="8">
    <location>
        <begin position="241"/>
        <end position="270"/>
    </location>
</feature>
<comment type="subcellular location">
    <subcellularLocation>
        <location evidence="1">Cell membrane</location>
        <topology evidence="1">Multi-pass membrane protein</topology>
    </subcellularLocation>
</comment>
<dbReference type="Proteomes" id="UP000255108">
    <property type="component" value="Unassembled WGS sequence"/>
</dbReference>
<evidence type="ECO:0000313" key="9">
    <source>
        <dbReference type="EMBL" id="STQ88994.1"/>
    </source>
</evidence>
<keyword evidence="6 8" id="KW-1133">Transmembrane helix</keyword>
<feature type="transmembrane region" description="Helical" evidence="8">
    <location>
        <begin position="308"/>
        <end position="341"/>
    </location>
</feature>
<feature type="transmembrane region" description="Helical" evidence="8">
    <location>
        <begin position="213"/>
        <end position="234"/>
    </location>
</feature>
<organism evidence="9 11">
    <name type="scientific">Iodobacter fluviatilis</name>
    <dbReference type="NCBI Taxonomy" id="537"/>
    <lineage>
        <taxon>Bacteria</taxon>
        <taxon>Pseudomonadati</taxon>
        <taxon>Pseudomonadota</taxon>
        <taxon>Betaproteobacteria</taxon>
        <taxon>Neisseriales</taxon>
        <taxon>Chitinibacteraceae</taxon>
        <taxon>Iodobacter</taxon>
    </lineage>
</organism>
<dbReference type="AlphaFoldDB" id="A0A377Q1C2"/>
<feature type="transmembrane region" description="Helical" evidence="8">
    <location>
        <begin position="152"/>
        <end position="178"/>
    </location>
</feature>
<dbReference type="Proteomes" id="UP000295794">
    <property type="component" value="Unassembled WGS sequence"/>
</dbReference>
<dbReference type="EMBL" id="UGHR01000001">
    <property type="protein sequence ID" value="STQ88994.1"/>
    <property type="molecule type" value="Genomic_DNA"/>
</dbReference>
<evidence type="ECO:0000313" key="10">
    <source>
        <dbReference type="EMBL" id="TCU80299.1"/>
    </source>
</evidence>
<evidence type="ECO:0000313" key="12">
    <source>
        <dbReference type="Proteomes" id="UP000295794"/>
    </source>
</evidence>
<gene>
    <name evidence="9" type="primary">ydiK_1</name>
    <name evidence="10" type="ORF">EV682_12914</name>
    <name evidence="9" type="ORF">NCTC11159_00005</name>
</gene>
<protein>
    <submittedName>
        <fullName evidence="10">PurR-regulated permease PerM</fullName>
    </submittedName>
    <submittedName>
        <fullName evidence="9">Putative inner membrane protein</fullName>
    </submittedName>
</protein>
<evidence type="ECO:0000313" key="11">
    <source>
        <dbReference type="Proteomes" id="UP000255108"/>
    </source>
</evidence>
<keyword evidence="12" id="KW-1185">Reference proteome</keyword>
<accession>A0A377Q1C2</accession>
<dbReference type="EMBL" id="SMBT01000029">
    <property type="protein sequence ID" value="TCU80299.1"/>
    <property type="molecule type" value="Genomic_DNA"/>
</dbReference>
<evidence type="ECO:0000256" key="7">
    <source>
        <dbReference type="ARBA" id="ARBA00023136"/>
    </source>
</evidence>
<reference evidence="10 12" key="2">
    <citation type="submission" date="2019-03" db="EMBL/GenBank/DDBJ databases">
        <title>Genomic Encyclopedia of Type Strains, Phase IV (KMG-IV): sequencing the most valuable type-strain genomes for metagenomic binning, comparative biology and taxonomic classification.</title>
        <authorList>
            <person name="Goeker M."/>
        </authorList>
    </citation>
    <scope>NUCLEOTIDE SEQUENCE [LARGE SCALE GENOMIC DNA]</scope>
    <source>
        <strain evidence="10 12">DSM 3764</strain>
    </source>
</reference>
<keyword evidence="3" id="KW-0813">Transport</keyword>
<keyword evidence="4" id="KW-1003">Cell membrane</keyword>
<dbReference type="GO" id="GO:0005886">
    <property type="term" value="C:plasma membrane"/>
    <property type="evidence" value="ECO:0007669"/>
    <property type="project" value="UniProtKB-SubCell"/>
</dbReference>
<feature type="transmembrane region" description="Helical" evidence="8">
    <location>
        <begin position="64"/>
        <end position="85"/>
    </location>
</feature>
<dbReference type="InterPro" id="IPR002549">
    <property type="entry name" value="AI-2E-like"/>
</dbReference>
<dbReference type="PANTHER" id="PTHR21716:SF67">
    <property type="entry name" value="TRANSPORT PROTEIN YDIK-RELATED"/>
    <property type="match status" value="1"/>
</dbReference>
<evidence type="ECO:0000256" key="6">
    <source>
        <dbReference type="ARBA" id="ARBA00022989"/>
    </source>
</evidence>
<keyword evidence="7 8" id="KW-0472">Membrane</keyword>
<evidence type="ECO:0000256" key="5">
    <source>
        <dbReference type="ARBA" id="ARBA00022692"/>
    </source>
</evidence>
<comment type="similarity">
    <text evidence="2">Belongs to the autoinducer-2 exporter (AI-2E) (TC 2.A.86) family.</text>
</comment>
<feature type="transmembrane region" description="Helical" evidence="8">
    <location>
        <begin position="12"/>
        <end position="44"/>
    </location>
</feature>